<protein>
    <recommendedName>
        <fullName evidence="1">Heme chaperone HemW</fullName>
    </recommendedName>
</protein>
<evidence type="ECO:0000313" key="3">
    <source>
        <dbReference type="EMBL" id="OBQ25534.1"/>
    </source>
</evidence>
<name>A0A1B7VX61_APHFL</name>
<dbReference type="CDD" id="cd01335">
    <property type="entry name" value="Radical_SAM"/>
    <property type="match status" value="1"/>
</dbReference>
<dbReference type="SFLD" id="SFLDG01082">
    <property type="entry name" value="B12-binding_domain_containing"/>
    <property type="match status" value="1"/>
</dbReference>
<evidence type="ECO:0000259" key="2">
    <source>
        <dbReference type="PROSITE" id="PS51918"/>
    </source>
</evidence>
<dbReference type="Gene3D" id="3.80.30.20">
    <property type="entry name" value="tm_1862 like domain"/>
    <property type="match status" value="1"/>
</dbReference>
<accession>A0A1B7VX61</accession>
<dbReference type="Pfam" id="PF04055">
    <property type="entry name" value="Radical_SAM"/>
    <property type="match status" value="1"/>
</dbReference>
<gene>
    <name evidence="3" type="ORF">AN481_09725</name>
</gene>
<dbReference type="PROSITE" id="PS51918">
    <property type="entry name" value="RADICAL_SAM"/>
    <property type="match status" value="1"/>
</dbReference>
<dbReference type="InterPro" id="IPR023404">
    <property type="entry name" value="rSAM_horseshoe"/>
</dbReference>
<sequence length="430" mass="49230">MTLVAELNTTELHPQRLTLTPNYPPFKQWKKEALDERLKPQPICLYVHIPFCTQRCSFCYYKTIDLKERPEVQGYVDHLCQEIKMAAERFQLSNRPIHAVYFGGGTPTLLVESQFVQIVEALEENFKFFGDKKQFSVEGEPLTISKSKMEVLAQLGVNRLSMGVQSFDDKVIKLSGRGHDEKQAYRAIEIAQKAGQGKWAINIDLLSGLAGETNETWRNSLECAINTGVESITVYKMEAFANTEVYKLGVREEVVHLPSDEQEIQFMQYAMDRFAQANYQPWSYFTYTKNNSDRSEYIANIWQGMDFYGLGVSAFGCLEDSILQNSSDTDKYSAMIAAGELPLARGYRFTGLDLMVRDVLLGMKLLRLDLKKFQKRHGFRLEFLCSDLLTKLQREDFITISQQHIELTAKGILYGDYVGQTLADYIKSMN</sequence>
<feature type="domain" description="Radical SAM core" evidence="2">
    <location>
        <begin position="37"/>
        <end position="275"/>
    </location>
</feature>
<dbReference type="Pfam" id="PF06969">
    <property type="entry name" value="HemN_C"/>
    <property type="match status" value="1"/>
</dbReference>
<dbReference type="InterPro" id="IPR010723">
    <property type="entry name" value="HemN_C"/>
</dbReference>
<dbReference type="GO" id="GO:0051539">
    <property type="term" value="F:4 iron, 4 sulfur cluster binding"/>
    <property type="evidence" value="ECO:0007669"/>
    <property type="project" value="TreeGrafter"/>
</dbReference>
<evidence type="ECO:0000256" key="1">
    <source>
        <dbReference type="ARBA" id="ARBA00017228"/>
    </source>
</evidence>
<dbReference type="InterPro" id="IPR006638">
    <property type="entry name" value="Elp3/MiaA/NifB-like_rSAM"/>
</dbReference>
<dbReference type="GO" id="GO:0005737">
    <property type="term" value="C:cytoplasm"/>
    <property type="evidence" value="ECO:0007669"/>
    <property type="project" value="TreeGrafter"/>
</dbReference>
<dbReference type="PATRIC" id="fig|1710894.3.peg.3874"/>
<dbReference type="InterPro" id="IPR058240">
    <property type="entry name" value="rSAM_sf"/>
</dbReference>
<proteinExistence type="predicted"/>
<dbReference type="PANTHER" id="PTHR13932">
    <property type="entry name" value="COPROPORPHYRINIGEN III OXIDASE"/>
    <property type="match status" value="1"/>
</dbReference>
<dbReference type="SFLD" id="SFLDG01065">
    <property type="entry name" value="anaerobic_coproporphyrinogen-I"/>
    <property type="match status" value="1"/>
</dbReference>
<dbReference type="STRING" id="1803587.GCA_001593825_03100"/>
<dbReference type="AlphaFoldDB" id="A0A1B7VX61"/>
<dbReference type="Proteomes" id="UP000092382">
    <property type="component" value="Unassembled WGS sequence"/>
</dbReference>
<dbReference type="SFLD" id="SFLDS00029">
    <property type="entry name" value="Radical_SAM"/>
    <property type="match status" value="1"/>
</dbReference>
<dbReference type="InterPro" id="IPR007197">
    <property type="entry name" value="rSAM"/>
</dbReference>
<dbReference type="InterPro" id="IPR034505">
    <property type="entry name" value="Coproporphyrinogen-III_oxidase"/>
</dbReference>
<dbReference type="PANTHER" id="PTHR13932:SF5">
    <property type="entry name" value="RADICAL S-ADENOSYL METHIONINE DOMAIN-CONTAINING PROTEIN 1, MITOCHONDRIAL"/>
    <property type="match status" value="1"/>
</dbReference>
<dbReference type="GO" id="GO:0003824">
    <property type="term" value="F:catalytic activity"/>
    <property type="evidence" value="ECO:0007669"/>
    <property type="project" value="InterPro"/>
</dbReference>
<evidence type="ECO:0000313" key="4">
    <source>
        <dbReference type="Proteomes" id="UP000092382"/>
    </source>
</evidence>
<dbReference type="GO" id="GO:0006779">
    <property type="term" value="P:porphyrin-containing compound biosynthetic process"/>
    <property type="evidence" value="ECO:0007669"/>
    <property type="project" value="TreeGrafter"/>
</dbReference>
<dbReference type="EMBL" id="LJOY01000027">
    <property type="protein sequence ID" value="OBQ25534.1"/>
    <property type="molecule type" value="Genomic_DNA"/>
</dbReference>
<reference evidence="3 4" key="1">
    <citation type="submission" date="2015-09" db="EMBL/GenBank/DDBJ databases">
        <title>Whole genome shotgun sequence assembly of Aphanizomenon flos-aquae UKL13.</title>
        <authorList>
            <person name="Driscoll C."/>
        </authorList>
    </citation>
    <scope>NUCLEOTIDE SEQUENCE [LARGE SCALE GENOMIC DNA]</scope>
    <source>
        <strain evidence="3">MDT13</strain>
    </source>
</reference>
<dbReference type="SUPFAM" id="SSF102114">
    <property type="entry name" value="Radical SAM enzymes"/>
    <property type="match status" value="1"/>
</dbReference>
<organism evidence="3 4">
    <name type="scientific">Aphanizomenon flos-aquae LD13</name>
    <dbReference type="NCBI Taxonomy" id="1710894"/>
    <lineage>
        <taxon>Bacteria</taxon>
        <taxon>Bacillati</taxon>
        <taxon>Cyanobacteriota</taxon>
        <taxon>Cyanophyceae</taxon>
        <taxon>Nostocales</taxon>
        <taxon>Aphanizomenonaceae</taxon>
        <taxon>Aphanizomenon</taxon>
    </lineage>
</organism>
<dbReference type="SMART" id="SM00729">
    <property type="entry name" value="Elp3"/>
    <property type="match status" value="1"/>
</dbReference>
<comment type="caution">
    <text evidence="3">The sequence shown here is derived from an EMBL/GenBank/DDBJ whole genome shotgun (WGS) entry which is preliminary data.</text>
</comment>